<evidence type="ECO:0000256" key="8">
    <source>
        <dbReference type="ARBA" id="ARBA00022837"/>
    </source>
</evidence>
<dbReference type="SUPFAM" id="SSF53474">
    <property type="entry name" value="alpha/beta-Hydrolases"/>
    <property type="match status" value="1"/>
</dbReference>
<comment type="subcellular location">
    <subcellularLocation>
        <location evidence="2">Cell membrane</location>
        <topology evidence="2">Multi-pass membrane protein</topology>
    </subcellularLocation>
</comment>
<dbReference type="Gene3D" id="3.40.50.1820">
    <property type="entry name" value="alpha/beta hydrolase"/>
    <property type="match status" value="1"/>
</dbReference>
<evidence type="ECO:0000256" key="2">
    <source>
        <dbReference type="ARBA" id="ARBA00004651"/>
    </source>
</evidence>
<dbReference type="InterPro" id="IPR029058">
    <property type="entry name" value="AB_hydrolase_fold"/>
</dbReference>
<evidence type="ECO:0000256" key="6">
    <source>
        <dbReference type="ARBA" id="ARBA00022723"/>
    </source>
</evidence>
<comment type="catalytic activity">
    <reaction evidence="13">
        <text>a 1,2-diacyl-sn-glycerol + H2O = a 2-acylglycerol + a fatty acid + H(+)</text>
        <dbReference type="Rhea" id="RHEA:33275"/>
        <dbReference type="ChEBI" id="CHEBI:15377"/>
        <dbReference type="ChEBI" id="CHEBI:15378"/>
        <dbReference type="ChEBI" id="CHEBI:17389"/>
        <dbReference type="ChEBI" id="CHEBI:17815"/>
        <dbReference type="ChEBI" id="CHEBI:28868"/>
        <dbReference type="EC" id="3.1.1.116"/>
    </reaction>
    <physiologicalReaction direction="left-to-right" evidence="13">
        <dbReference type="Rhea" id="RHEA:33276"/>
    </physiologicalReaction>
</comment>
<organism evidence="17 18">
    <name type="scientific">Paratrimastix pyriformis</name>
    <dbReference type="NCBI Taxonomy" id="342808"/>
    <lineage>
        <taxon>Eukaryota</taxon>
        <taxon>Metamonada</taxon>
        <taxon>Preaxostyla</taxon>
        <taxon>Paratrimastigidae</taxon>
        <taxon>Paratrimastix</taxon>
    </lineage>
</organism>
<dbReference type="InterPro" id="IPR052214">
    <property type="entry name" value="DAG_Lipase-Related"/>
</dbReference>
<evidence type="ECO:0000256" key="1">
    <source>
        <dbReference type="ARBA" id="ARBA00001913"/>
    </source>
</evidence>
<dbReference type="Pfam" id="PF01764">
    <property type="entry name" value="Lipase_3"/>
    <property type="match status" value="1"/>
</dbReference>
<keyword evidence="3" id="KW-1003">Cell membrane</keyword>
<dbReference type="PANTHER" id="PTHR45792:SF8">
    <property type="entry name" value="DIACYLGLYCEROL LIPASE-ALPHA"/>
    <property type="match status" value="1"/>
</dbReference>
<dbReference type="EC" id="3.1.1.116" evidence="14"/>
<keyword evidence="5" id="KW-0812">Transmembrane</keyword>
<dbReference type="InterPro" id="IPR002921">
    <property type="entry name" value="Fungal_lipase-type"/>
</dbReference>
<keyword evidence="11" id="KW-0443">Lipid metabolism</keyword>
<evidence type="ECO:0000256" key="4">
    <source>
        <dbReference type="ARBA" id="ARBA00022553"/>
    </source>
</evidence>
<evidence type="ECO:0000259" key="16">
    <source>
        <dbReference type="Pfam" id="PF01764"/>
    </source>
</evidence>
<feature type="region of interest" description="Disordered" evidence="15">
    <location>
        <begin position="817"/>
        <end position="870"/>
    </location>
</feature>
<feature type="region of interest" description="Disordered" evidence="15">
    <location>
        <begin position="693"/>
        <end position="737"/>
    </location>
</feature>
<evidence type="ECO:0000256" key="12">
    <source>
        <dbReference type="ARBA" id="ARBA00023136"/>
    </source>
</evidence>
<comment type="caution">
    <text evidence="17">The sequence shown here is derived from an EMBL/GenBank/DDBJ whole genome shotgun (WGS) entry which is preliminary data.</text>
</comment>
<keyword evidence="18" id="KW-1185">Reference proteome</keyword>
<feature type="region of interest" description="Disordered" evidence="15">
    <location>
        <begin position="653"/>
        <end position="680"/>
    </location>
</feature>
<evidence type="ECO:0000256" key="13">
    <source>
        <dbReference type="ARBA" id="ARBA00024531"/>
    </source>
</evidence>
<evidence type="ECO:0000256" key="5">
    <source>
        <dbReference type="ARBA" id="ARBA00022692"/>
    </source>
</evidence>
<evidence type="ECO:0000256" key="7">
    <source>
        <dbReference type="ARBA" id="ARBA00022801"/>
    </source>
</evidence>
<sequence length="870" mass="92328">MADQKQVEKKDQKKDNKSPMFAAAIKQIATKTGNKTLLEVARLLTLMNDDFRDLLYFRGIVSLLQLKEYLCEPSLPRHPPPFFPSPQSQLISKEQLAIDLRMVTFAAAVYGWAYLYYFSRIPHEALSTTAQVVTQGLVTDRIDRQAFIAHTHIDPADLLVAEFSECSYRCRPYCIVLDRVQNSMILTIRGTQAFSDAITDAIASYVPFEARFPVRTPTGQEAAFVDVSEEDLKPSFLECPPSSASPAATPTSTTTTTAAAAAAAAAATTTPATPTPLVSEQTTSKGPEGGEGLPPPGAADDANWRTVRGLAHMGMLESAQHMYKLCMPKVFELMRKHGVTKLNIVGHSLGAGVAALLTMICIEPAIRLGYTIQGHAVACPSVASLNLAVASMPYLRAFAYHHDIIPRLTIGTVKDLSKIIAHKSQEGGAWRALFGVIRGSMPRKMLESLFASPPHEPPPTPLRPEERFPKLYVPGVCVFLEPIVVRQQPATWEATGDLVPVGRTVPVLPPSAPGTTPSPSASGSPAPGAAPATATPATGGWKFPWIKAPASSHKNGAIAAAAAAAAVPVFPYRVRPLEGQTPPPYAYLYAYTNMDPKYAAAASATSPAATAASTPSGPPTPTTTGAEWAANPEELAAMLRQVHVQVADWELDEASSVSTSTSSEAPSHMLPGGDEPDLVLPPDVAAFLREGQTPPASLAERTPPPSPREQTTLSLVTPPRSPERSMTPPPPTPPKTHDFFYRARVKDRNCRGGNFVCSVVHPDYFTEVVLEMDFFHSHLPFNYENALRHLIGAIDPAAPEEPPRPTSLASVFGGGAAAATATAATTTPAAPAAPGSAGSATPPAAASALASPAAGVPAASSDEPPVLRRR</sequence>
<evidence type="ECO:0000313" key="18">
    <source>
        <dbReference type="Proteomes" id="UP001141327"/>
    </source>
</evidence>
<keyword evidence="7" id="KW-0378">Hydrolase</keyword>
<keyword evidence="12" id="KW-0472">Membrane</keyword>
<dbReference type="PANTHER" id="PTHR45792">
    <property type="entry name" value="DIACYLGLYCEROL LIPASE HOMOLOG-RELATED"/>
    <property type="match status" value="1"/>
</dbReference>
<feature type="compositionally biased region" description="Low complexity" evidence="15">
    <location>
        <begin position="240"/>
        <end position="276"/>
    </location>
</feature>
<dbReference type="EMBL" id="JAPMOS010000001">
    <property type="protein sequence ID" value="KAJ4463009.1"/>
    <property type="molecule type" value="Genomic_DNA"/>
</dbReference>
<evidence type="ECO:0000256" key="10">
    <source>
        <dbReference type="ARBA" id="ARBA00022989"/>
    </source>
</evidence>
<comment type="cofactor">
    <cofactor evidence="1">
        <name>Ca(2+)</name>
        <dbReference type="ChEBI" id="CHEBI:29108"/>
    </cofactor>
</comment>
<proteinExistence type="predicted"/>
<evidence type="ECO:0000256" key="14">
    <source>
        <dbReference type="ARBA" id="ARBA00026104"/>
    </source>
</evidence>
<keyword evidence="10" id="KW-1133">Transmembrane helix</keyword>
<gene>
    <name evidence="17" type="ORF">PAPYR_246</name>
</gene>
<keyword evidence="8" id="KW-0106">Calcium</keyword>
<evidence type="ECO:0000313" key="17">
    <source>
        <dbReference type="EMBL" id="KAJ4463009.1"/>
    </source>
</evidence>
<dbReference type="Proteomes" id="UP001141327">
    <property type="component" value="Unassembled WGS sequence"/>
</dbReference>
<feature type="domain" description="Fungal lipase-type" evidence="16">
    <location>
        <begin position="308"/>
        <end position="409"/>
    </location>
</feature>
<accession>A0ABQ8V050</accession>
<feature type="region of interest" description="Disordered" evidence="15">
    <location>
        <begin position="235"/>
        <end position="302"/>
    </location>
</feature>
<evidence type="ECO:0000256" key="11">
    <source>
        <dbReference type="ARBA" id="ARBA00023098"/>
    </source>
</evidence>
<evidence type="ECO:0000256" key="3">
    <source>
        <dbReference type="ARBA" id="ARBA00022475"/>
    </source>
</evidence>
<feature type="compositionally biased region" description="Low complexity" evidence="15">
    <location>
        <begin position="513"/>
        <end position="535"/>
    </location>
</feature>
<keyword evidence="4" id="KW-0597">Phosphoprotein</keyword>
<protein>
    <recommendedName>
        <fullName evidence="14">sn-1-specific diacylglycerol lipase</fullName>
        <ecNumber evidence="14">3.1.1.116</ecNumber>
    </recommendedName>
</protein>
<reference evidence="17" key="1">
    <citation type="journal article" date="2022" name="bioRxiv">
        <title>Genomics of Preaxostyla Flagellates Illuminates Evolutionary Transitions and the Path Towards Mitochondrial Loss.</title>
        <authorList>
            <person name="Novak L.V.F."/>
            <person name="Treitli S.C."/>
            <person name="Pyrih J."/>
            <person name="Halakuc P."/>
            <person name="Pipaliya S.V."/>
            <person name="Vacek V."/>
            <person name="Brzon O."/>
            <person name="Soukal P."/>
            <person name="Eme L."/>
            <person name="Dacks J.B."/>
            <person name="Karnkowska A."/>
            <person name="Elias M."/>
            <person name="Hampl V."/>
        </authorList>
    </citation>
    <scope>NUCLEOTIDE SEQUENCE</scope>
    <source>
        <strain evidence="17">RCP-MX</strain>
    </source>
</reference>
<name>A0ABQ8V050_9EUKA</name>
<evidence type="ECO:0000256" key="15">
    <source>
        <dbReference type="SAM" id="MobiDB-lite"/>
    </source>
</evidence>
<feature type="region of interest" description="Disordered" evidence="15">
    <location>
        <begin position="505"/>
        <end position="535"/>
    </location>
</feature>
<keyword evidence="6" id="KW-0479">Metal-binding</keyword>
<feature type="compositionally biased region" description="Low complexity" evidence="15">
    <location>
        <begin position="817"/>
        <end position="861"/>
    </location>
</feature>
<feature type="compositionally biased region" description="Low complexity" evidence="15">
    <location>
        <begin position="654"/>
        <end position="667"/>
    </location>
</feature>
<evidence type="ECO:0000256" key="9">
    <source>
        <dbReference type="ARBA" id="ARBA00022963"/>
    </source>
</evidence>
<keyword evidence="9" id="KW-0442">Lipid degradation</keyword>